<feature type="compositionally biased region" description="Basic and acidic residues" evidence="1">
    <location>
        <begin position="52"/>
        <end position="68"/>
    </location>
</feature>
<gene>
    <name evidence="2" type="ORF">Mal48_24240</name>
</gene>
<reference evidence="2 3" key="1">
    <citation type="submission" date="2019-02" db="EMBL/GenBank/DDBJ databases">
        <title>Deep-cultivation of Planctomycetes and their phenomic and genomic characterization uncovers novel biology.</title>
        <authorList>
            <person name="Wiegand S."/>
            <person name="Jogler M."/>
            <person name="Boedeker C."/>
            <person name="Pinto D."/>
            <person name="Vollmers J."/>
            <person name="Rivas-Marin E."/>
            <person name="Kohn T."/>
            <person name="Peeters S.H."/>
            <person name="Heuer A."/>
            <person name="Rast P."/>
            <person name="Oberbeckmann S."/>
            <person name="Bunk B."/>
            <person name="Jeske O."/>
            <person name="Meyerdierks A."/>
            <person name="Storesund J.E."/>
            <person name="Kallscheuer N."/>
            <person name="Luecker S."/>
            <person name="Lage O.M."/>
            <person name="Pohl T."/>
            <person name="Merkel B.J."/>
            <person name="Hornburger P."/>
            <person name="Mueller R.-W."/>
            <person name="Bruemmer F."/>
            <person name="Labrenz M."/>
            <person name="Spormann A.M."/>
            <person name="Op den Camp H."/>
            <person name="Overmann J."/>
            <person name="Amann R."/>
            <person name="Jetten M.S.M."/>
            <person name="Mascher T."/>
            <person name="Medema M.H."/>
            <person name="Devos D.P."/>
            <person name="Kaster A.-K."/>
            <person name="Ovreas L."/>
            <person name="Rohde M."/>
            <person name="Galperin M.Y."/>
            <person name="Jogler C."/>
        </authorList>
    </citation>
    <scope>NUCLEOTIDE SEQUENCE [LARGE SCALE GENOMIC DNA]</scope>
    <source>
        <strain evidence="2 3">Mal48</strain>
    </source>
</reference>
<organism evidence="2 3">
    <name type="scientific">Thalassoglobus polymorphus</name>
    <dbReference type="NCBI Taxonomy" id="2527994"/>
    <lineage>
        <taxon>Bacteria</taxon>
        <taxon>Pseudomonadati</taxon>
        <taxon>Planctomycetota</taxon>
        <taxon>Planctomycetia</taxon>
        <taxon>Planctomycetales</taxon>
        <taxon>Planctomycetaceae</taxon>
        <taxon>Thalassoglobus</taxon>
    </lineage>
</organism>
<keyword evidence="3" id="KW-1185">Reference proteome</keyword>
<dbReference type="EMBL" id="CP036267">
    <property type="protein sequence ID" value="QDT33171.1"/>
    <property type="molecule type" value="Genomic_DNA"/>
</dbReference>
<dbReference type="RefSeq" id="WP_145199054.1">
    <property type="nucleotide sequence ID" value="NZ_CP036267.1"/>
</dbReference>
<sequence>MRTSLLESVRFTEFRPLIQPDGCQFISTMKVVNALAGSQPREKNCQCFSGHSGEHSGEQQIQKDQKIRDRNHRRVKPQLLEQSALPCVREERNFLELILKLETALSNVEESDHSSSFRTGSSKNALRHEADPANQLERCSSDPDGTTVPPDGS</sequence>
<name>A0A517QNG0_9PLAN</name>
<evidence type="ECO:0000313" key="2">
    <source>
        <dbReference type="EMBL" id="QDT33171.1"/>
    </source>
</evidence>
<protein>
    <submittedName>
        <fullName evidence="2">Uncharacterized protein</fullName>
    </submittedName>
</protein>
<feature type="region of interest" description="Disordered" evidence="1">
    <location>
        <begin position="43"/>
        <end position="70"/>
    </location>
</feature>
<evidence type="ECO:0000313" key="3">
    <source>
        <dbReference type="Proteomes" id="UP000315724"/>
    </source>
</evidence>
<dbReference type="AlphaFoldDB" id="A0A517QNG0"/>
<feature type="region of interest" description="Disordered" evidence="1">
    <location>
        <begin position="107"/>
        <end position="153"/>
    </location>
</feature>
<dbReference type="KEGG" id="tpol:Mal48_24240"/>
<evidence type="ECO:0000256" key="1">
    <source>
        <dbReference type="SAM" id="MobiDB-lite"/>
    </source>
</evidence>
<proteinExistence type="predicted"/>
<dbReference type="Proteomes" id="UP000315724">
    <property type="component" value="Chromosome"/>
</dbReference>
<accession>A0A517QNG0</accession>